<keyword evidence="1" id="KW-0472">Membrane</keyword>
<feature type="transmembrane region" description="Helical" evidence="1">
    <location>
        <begin position="6"/>
        <end position="25"/>
    </location>
</feature>
<reference evidence="2 3" key="1">
    <citation type="submission" date="2019-08" db="EMBL/GenBank/DDBJ databases">
        <title>Whole genome of Aphis craccivora.</title>
        <authorList>
            <person name="Voronova N.V."/>
            <person name="Shulinski R.S."/>
            <person name="Bandarenka Y.V."/>
            <person name="Zhorov D.G."/>
            <person name="Warner D."/>
        </authorList>
    </citation>
    <scope>NUCLEOTIDE SEQUENCE [LARGE SCALE GENOMIC DNA]</scope>
    <source>
        <strain evidence="2">180601</strain>
        <tissue evidence="2">Whole Body</tissue>
    </source>
</reference>
<evidence type="ECO:0000313" key="3">
    <source>
        <dbReference type="Proteomes" id="UP000478052"/>
    </source>
</evidence>
<gene>
    <name evidence="2" type="ORF">FWK35_00004856</name>
</gene>
<name>A0A6G0ZLD4_APHCR</name>
<sequence>MSSQPPRQRFVIGLFLIVAVVQVLYRPSQCSSLMKYLATEYNLSHAPTKKYQNYTASNLTNLSTQEIMNLY</sequence>
<organism evidence="2 3">
    <name type="scientific">Aphis craccivora</name>
    <name type="common">Cowpea aphid</name>
    <dbReference type="NCBI Taxonomy" id="307492"/>
    <lineage>
        <taxon>Eukaryota</taxon>
        <taxon>Metazoa</taxon>
        <taxon>Ecdysozoa</taxon>
        <taxon>Arthropoda</taxon>
        <taxon>Hexapoda</taxon>
        <taxon>Insecta</taxon>
        <taxon>Pterygota</taxon>
        <taxon>Neoptera</taxon>
        <taxon>Paraneoptera</taxon>
        <taxon>Hemiptera</taxon>
        <taxon>Sternorrhyncha</taxon>
        <taxon>Aphidomorpha</taxon>
        <taxon>Aphidoidea</taxon>
        <taxon>Aphididae</taxon>
        <taxon>Aphidini</taxon>
        <taxon>Aphis</taxon>
        <taxon>Aphis</taxon>
    </lineage>
</organism>
<accession>A0A6G0ZLD4</accession>
<keyword evidence="3" id="KW-1185">Reference proteome</keyword>
<keyword evidence="1" id="KW-1133">Transmembrane helix</keyword>
<comment type="caution">
    <text evidence="2">The sequence shown here is derived from an EMBL/GenBank/DDBJ whole genome shotgun (WGS) entry which is preliminary data.</text>
</comment>
<dbReference type="EMBL" id="VUJU01000215">
    <property type="protein sequence ID" value="KAF0772085.1"/>
    <property type="molecule type" value="Genomic_DNA"/>
</dbReference>
<evidence type="ECO:0000256" key="1">
    <source>
        <dbReference type="SAM" id="Phobius"/>
    </source>
</evidence>
<keyword evidence="1" id="KW-0812">Transmembrane</keyword>
<dbReference type="Proteomes" id="UP000478052">
    <property type="component" value="Unassembled WGS sequence"/>
</dbReference>
<evidence type="ECO:0000313" key="2">
    <source>
        <dbReference type="EMBL" id="KAF0772085.1"/>
    </source>
</evidence>
<dbReference type="AlphaFoldDB" id="A0A6G0ZLD4"/>
<proteinExistence type="predicted"/>
<protein>
    <submittedName>
        <fullName evidence="2">Fasciclin-1 isoform X3</fullName>
    </submittedName>
</protein>